<dbReference type="OrthoDB" id="9813911at2"/>
<dbReference type="Pfam" id="PF14079">
    <property type="entry name" value="DUF4260"/>
    <property type="match status" value="1"/>
</dbReference>
<keyword evidence="1" id="KW-1133">Transmembrane helix</keyword>
<gene>
    <name evidence="2" type="ORF">ENE74_04230</name>
</gene>
<evidence type="ECO:0000313" key="2">
    <source>
        <dbReference type="EMBL" id="RVT43810.1"/>
    </source>
</evidence>
<feature type="transmembrane region" description="Helical" evidence="1">
    <location>
        <begin position="93"/>
        <end position="114"/>
    </location>
</feature>
<keyword evidence="3" id="KW-1185">Reference proteome</keyword>
<evidence type="ECO:0000313" key="3">
    <source>
        <dbReference type="Proteomes" id="UP000282977"/>
    </source>
</evidence>
<keyword evidence="1" id="KW-0812">Transmembrane</keyword>
<dbReference type="AlphaFoldDB" id="A0A437JDP5"/>
<dbReference type="Proteomes" id="UP000282977">
    <property type="component" value="Unassembled WGS sequence"/>
</dbReference>
<organism evidence="2 3">
    <name type="scientific">Sphingobium algorifonticola</name>
    <dbReference type="NCBI Taxonomy" id="2008318"/>
    <lineage>
        <taxon>Bacteria</taxon>
        <taxon>Pseudomonadati</taxon>
        <taxon>Pseudomonadota</taxon>
        <taxon>Alphaproteobacteria</taxon>
        <taxon>Sphingomonadales</taxon>
        <taxon>Sphingomonadaceae</taxon>
        <taxon>Sphingobium</taxon>
    </lineage>
</organism>
<evidence type="ECO:0000256" key="1">
    <source>
        <dbReference type="SAM" id="Phobius"/>
    </source>
</evidence>
<protein>
    <submittedName>
        <fullName evidence="2">DUF4260 family protein</fullName>
    </submittedName>
</protein>
<dbReference type="EMBL" id="RZUL01000001">
    <property type="protein sequence ID" value="RVT43810.1"/>
    <property type="molecule type" value="Genomic_DNA"/>
</dbReference>
<name>A0A437JDP5_9SPHN</name>
<keyword evidence="1" id="KW-0472">Membrane</keyword>
<sequence>MTNLAPIRHSADTEAPVHTYGDVRTGPKTILRLEGAVVLALASALYEQTGSGWTLFAAMFLIPDLSMLGYLVNRRVGASVYNLGHNCILPCLLGLYGVMASQPLFLSLALIWVAHVGFDRMVGYGLKYDTGFQHTHLGHGRPTSVSA</sequence>
<reference evidence="2 3" key="1">
    <citation type="submission" date="2019-01" db="EMBL/GenBank/DDBJ databases">
        <authorList>
            <person name="Chen W.-M."/>
        </authorList>
    </citation>
    <scope>NUCLEOTIDE SEQUENCE [LARGE SCALE GENOMIC DNA]</scope>
    <source>
        <strain evidence="2 3">TLA-22</strain>
    </source>
</reference>
<dbReference type="InterPro" id="IPR025356">
    <property type="entry name" value="DUF4260"/>
</dbReference>
<feature type="transmembrane region" description="Helical" evidence="1">
    <location>
        <begin position="52"/>
        <end position="72"/>
    </location>
</feature>
<accession>A0A437JDP5</accession>
<dbReference type="RefSeq" id="WP_127689349.1">
    <property type="nucleotide sequence ID" value="NZ_RZUL01000001.1"/>
</dbReference>
<proteinExistence type="predicted"/>
<comment type="caution">
    <text evidence="2">The sequence shown here is derived from an EMBL/GenBank/DDBJ whole genome shotgun (WGS) entry which is preliminary data.</text>
</comment>